<dbReference type="STRING" id="57577.A0A2K3KX04"/>
<dbReference type="PANTHER" id="PTHR33191:SF58">
    <property type="entry name" value="RIPENING-RELATED PROTEIN 1"/>
    <property type="match status" value="1"/>
</dbReference>
<evidence type="ECO:0000313" key="5">
    <source>
        <dbReference type="Proteomes" id="UP000236291"/>
    </source>
</evidence>
<evidence type="ECO:0000313" key="4">
    <source>
        <dbReference type="EMBL" id="PNX70819.1"/>
    </source>
</evidence>
<dbReference type="EMBL" id="ASHM01116341">
    <property type="protein sequence ID" value="PNX70819.1"/>
    <property type="molecule type" value="Genomic_DNA"/>
</dbReference>
<evidence type="ECO:0000256" key="3">
    <source>
        <dbReference type="ARBA" id="ARBA00022729"/>
    </source>
</evidence>
<dbReference type="InterPro" id="IPR039271">
    <property type="entry name" value="Kiwellin-like"/>
</dbReference>
<evidence type="ECO:0000256" key="2">
    <source>
        <dbReference type="ARBA" id="ARBA00022525"/>
    </source>
</evidence>
<keyword evidence="2" id="KW-0964">Secreted</keyword>
<comment type="subcellular location">
    <subcellularLocation>
        <location evidence="1">Secreted</location>
    </subcellularLocation>
</comment>
<feature type="non-terminal residue" evidence="4">
    <location>
        <position position="58"/>
    </location>
</feature>
<gene>
    <name evidence="4" type="ORF">L195_g057775</name>
</gene>
<dbReference type="Proteomes" id="UP000236291">
    <property type="component" value="Unassembled WGS sequence"/>
</dbReference>
<evidence type="ECO:0000256" key="1">
    <source>
        <dbReference type="ARBA" id="ARBA00004613"/>
    </source>
</evidence>
<reference evidence="4 5" key="2">
    <citation type="journal article" date="2017" name="Front. Plant Sci.">
        <title>Gene Classification and Mining of Molecular Markers Useful in Red Clover (Trifolium pratense) Breeding.</title>
        <authorList>
            <person name="Istvanek J."/>
            <person name="Dluhosova J."/>
            <person name="Dluhos P."/>
            <person name="Patkova L."/>
            <person name="Nedelnik J."/>
            <person name="Repkova J."/>
        </authorList>
    </citation>
    <scope>NUCLEOTIDE SEQUENCE [LARGE SCALE GENOMIC DNA]</scope>
    <source>
        <strain evidence="5">cv. Tatra</strain>
        <tissue evidence="4">Young leaves</tissue>
    </source>
</reference>
<accession>A0A2K3KX04</accession>
<proteinExistence type="predicted"/>
<protein>
    <submittedName>
        <fullName evidence="4">Uncharacterized protein</fullName>
    </submittedName>
</protein>
<organism evidence="4 5">
    <name type="scientific">Trifolium pratense</name>
    <name type="common">Red clover</name>
    <dbReference type="NCBI Taxonomy" id="57577"/>
    <lineage>
        <taxon>Eukaryota</taxon>
        <taxon>Viridiplantae</taxon>
        <taxon>Streptophyta</taxon>
        <taxon>Embryophyta</taxon>
        <taxon>Tracheophyta</taxon>
        <taxon>Spermatophyta</taxon>
        <taxon>Magnoliopsida</taxon>
        <taxon>eudicotyledons</taxon>
        <taxon>Gunneridae</taxon>
        <taxon>Pentapetalae</taxon>
        <taxon>rosids</taxon>
        <taxon>fabids</taxon>
        <taxon>Fabales</taxon>
        <taxon>Fabaceae</taxon>
        <taxon>Papilionoideae</taxon>
        <taxon>50 kb inversion clade</taxon>
        <taxon>NPAAA clade</taxon>
        <taxon>Hologalegina</taxon>
        <taxon>IRL clade</taxon>
        <taxon>Trifolieae</taxon>
        <taxon>Trifolium</taxon>
    </lineage>
</organism>
<dbReference type="AlphaFoldDB" id="A0A2K3KX04"/>
<comment type="caution">
    <text evidence="4">The sequence shown here is derived from an EMBL/GenBank/DDBJ whole genome shotgun (WGS) entry which is preliminary data.</text>
</comment>
<dbReference type="GO" id="GO:0005576">
    <property type="term" value="C:extracellular region"/>
    <property type="evidence" value="ECO:0007669"/>
    <property type="project" value="UniProtKB-SubCell"/>
</dbReference>
<keyword evidence="3" id="KW-0732">Signal</keyword>
<dbReference type="Pfam" id="PF24300">
    <property type="entry name" value="KWL1"/>
    <property type="match status" value="1"/>
</dbReference>
<name>A0A2K3KX04_TRIPR</name>
<dbReference type="PANTHER" id="PTHR33191">
    <property type="entry name" value="RIPENING-RELATED PROTEIN 2-RELATED"/>
    <property type="match status" value="1"/>
</dbReference>
<sequence>MEEVCVAVVVDECDSTMGCDQDHDYQPPCRNNIVDASKRLYGKPWVCLEINGVALISH</sequence>
<reference evidence="4 5" key="1">
    <citation type="journal article" date="2014" name="Am. J. Bot.">
        <title>Genome assembly and annotation for red clover (Trifolium pratense; Fabaceae).</title>
        <authorList>
            <person name="Istvanek J."/>
            <person name="Jaros M."/>
            <person name="Krenek A."/>
            <person name="Repkova J."/>
        </authorList>
    </citation>
    <scope>NUCLEOTIDE SEQUENCE [LARGE SCALE GENOMIC DNA]</scope>
    <source>
        <strain evidence="5">cv. Tatra</strain>
        <tissue evidence="4">Young leaves</tissue>
    </source>
</reference>